<accession>A0A521E9C6</accession>
<evidence type="ECO:0000313" key="2">
    <source>
        <dbReference type="EMBL" id="SMO80362.1"/>
    </source>
</evidence>
<name>A0A521E9C6_9FLAO</name>
<gene>
    <name evidence="2" type="ORF">SAMN06265349_104251</name>
</gene>
<protein>
    <submittedName>
        <fullName evidence="2">Uncharacterized protein</fullName>
    </submittedName>
</protein>
<evidence type="ECO:0000313" key="3">
    <source>
        <dbReference type="Proteomes" id="UP000317289"/>
    </source>
</evidence>
<keyword evidence="1" id="KW-0472">Membrane</keyword>
<organism evidence="2 3">
    <name type="scientific">Flavobacterium resistens</name>
    <dbReference type="NCBI Taxonomy" id="443612"/>
    <lineage>
        <taxon>Bacteria</taxon>
        <taxon>Pseudomonadati</taxon>
        <taxon>Bacteroidota</taxon>
        <taxon>Flavobacteriia</taxon>
        <taxon>Flavobacteriales</taxon>
        <taxon>Flavobacteriaceae</taxon>
        <taxon>Flavobacterium</taxon>
    </lineage>
</organism>
<dbReference type="EMBL" id="FXTA01000004">
    <property type="protein sequence ID" value="SMO80362.1"/>
    <property type="molecule type" value="Genomic_DNA"/>
</dbReference>
<dbReference type="Proteomes" id="UP000317289">
    <property type="component" value="Unassembled WGS sequence"/>
</dbReference>
<feature type="transmembrane region" description="Helical" evidence="1">
    <location>
        <begin position="12"/>
        <end position="29"/>
    </location>
</feature>
<sequence>MIRKLLNIFEFFKTTLIVNLLVSAIAVFLGGFDYFFIWFLSFGFLASIGFKEFYRKKNYLFYFNNGVSKIQLMLFSYLMTFCTAILFGLIVFLKNKLF</sequence>
<dbReference type="AlphaFoldDB" id="A0A521E9C6"/>
<keyword evidence="1" id="KW-1133">Transmembrane helix</keyword>
<evidence type="ECO:0000256" key="1">
    <source>
        <dbReference type="SAM" id="Phobius"/>
    </source>
</evidence>
<feature type="transmembrane region" description="Helical" evidence="1">
    <location>
        <begin position="74"/>
        <end position="93"/>
    </location>
</feature>
<keyword evidence="1" id="KW-0812">Transmembrane</keyword>
<proteinExistence type="predicted"/>
<feature type="transmembrane region" description="Helical" evidence="1">
    <location>
        <begin position="35"/>
        <end position="54"/>
    </location>
</feature>
<reference evidence="2 3" key="1">
    <citation type="submission" date="2017-05" db="EMBL/GenBank/DDBJ databases">
        <authorList>
            <person name="Varghese N."/>
            <person name="Submissions S."/>
        </authorList>
    </citation>
    <scope>NUCLEOTIDE SEQUENCE [LARGE SCALE GENOMIC DNA]</scope>
    <source>
        <strain evidence="2 3">DSM 19382</strain>
    </source>
</reference>